<dbReference type="Pfam" id="PF00672">
    <property type="entry name" value="HAMP"/>
    <property type="match status" value="1"/>
</dbReference>
<dbReference type="InterPro" id="IPR003661">
    <property type="entry name" value="HisK_dim/P_dom"/>
</dbReference>
<evidence type="ECO:0000256" key="3">
    <source>
        <dbReference type="ARBA" id="ARBA00012438"/>
    </source>
</evidence>
<organism evidence="14 15">
    <name type="scientific">Propionimicrobium lymphophilum ACS-093-V-SCH5</name>
    <dbReference type="NCBI Taxonomy" id="883161"/>
    <lineage>
        <taxon>Bacteria</taxon>
        <taxon>Bacillati</taxon>
        <taxon>Actinomycetota</taxon>
        <taxon>Actinomycetes</taxon>
        <taxon>Propionibacteriales</taxon>
        <taxon>Propionibacteriaceae</taxon>
        <taxon>Propionimicrobium</taxon>
    </lineage>
</organism>
<protein>
    <recommendedName>
        <fullName evidence="3">histidine kinase</fullName>
        <ecNumber evidence="3">2.7.13.3</ecNumber>
    </recommendedName>
</protein>
<keyword evidence="5" id="KW-0808">Transferase</keyword>
<dbReference type="Proteomes" id="UP000014417">
    <property type="component" value="Unassembled WGS sequence"/>
</dbReference>
<dbReference type="EMBL" id="AGZR01000001">
    <property type="protein sequence ID" value="EPD34084.1"/>
    <property type="molecule type" value="Genomic_DNA"/>
</dbReference>
<dbReference type="AlphaFoldDB" id="S2X252"/>
<dbReference type="HOGENOM" id="CLU_000445_89_6_11"/>
<feature type="domain" description="HAMP" evidence="13">
    <location>
        <begin position="196"/>
        <end position="248"/>
    </location>
</feature>
<dbReference type="SUPFAM" id="SSF55874">
    <property type="entry name" value="ATPase domain of HSP90 chaperone/DNA topoisomerase II/histidine kinase"/>
    <property type="match status" value="1"/>
</dbReference>
<dbReference type="SMART" id="SM00388">
    <property type="entry name" value="HisKA"/>
    <property type="match status" value="1"/>
</dbReference>
<dbReference type="GO" id="GO:0000155">
    <property type="term" value="F:phosphorelay sensor kinase activity"/>
    <property type="evidence" value="ECO:0007669"/>
    <property type="project" value="InterPro"/>
</dbReference>
<feature type="transmembrane region" description="Helical" evidence="11">
    <location>
        <begin position="176"/>
        <end position="195"/>
    </location>
</feature>
<evidence type="ECO:0000259" key="13">
    <source>
        <dbReference type="PROSITE" id="PS50885"/>
    </source>
</evidence>
<dbReference type="InterPro" id="IPR050428">
    <property type="entry name" value="TCS_sensor_his_kinase"/>
</dbReference>
<dbReference type="Pfam" id="PF02518">
    <property type="entry name" value="HATPase_c"/>
    <property type="match status" value="1"/>
</dbReference>
<reference evidence="14 15" key="1">
    <citation type="submission" date="2013-04" db="EMBL/GenBank/DDBJ databases">
        <title>The Genome Sequence of Propionimicrobium lymphophilum ACS-093-V-SCH5.</title>
        <authorList>
            <consortium name="The Broad Institute Genomics Platform"/>
            <person name="Earl A."/>
            <person name="Ward D."/>
            <person name="Feldgarden M."/>
            <person name="Gevers D."/>
            <person name="Saerens B."/>
            <person name="Vaneechoutte M."/>
            <person name="Walker B."/>
            <person name="Young S."/>
            <person name="Zeng Q."/>
            <person name="Gargeya S."/>
            <person name="Fitzgerald M."/>
            <person name="Haas B."/>
            <person name="Abouelleil A."/>
            <person name="Allen A.W."/>
            <person name="Alvarado L."/>
            <person name="Arachchi H.M."/>
            <person name="Berlin A.M."/>
            <person name="Chapman S.B."/>
            <person name="Gainer-Dewar J."/>
            <person name="Goldberg J."/>
            <person name="Griggs A."/>
            <person name="Gujja S."/>
            <person name="Hansen M."/>
            <person name="Howarth C."/>
            <person name="Imamovic A."/>
            <person name="Ireland A."/>
            <person name="Larimer J."/>
            <person name="McCowan C."/>
            <person name="Murphy C."/>
            <person name="Pearson M."/>
            <person name="Poon T.W."/>
            <person name="Priest M."/>
            <person name="Roberts A."/>
            <person name="Saif S."/>
            <person name="Shea T."/>
            <person name="Sisk P."/>
            <person name="Sykes S."/>
            <person name="Wortman J."/>
            <person name="Nusbaum C."/>
            <person name="Birren B."/>
        </authorList>
    </citation>
    <scope>NUCLEOTIDE SEQUENCE [LARGE SCALE GENOMIC DNA]</scope>
    <source>
        <strain evidence="14 15">ACS-093-V-SCH5</strain>
    </source>
</reference>
<dbReference type="Gene3D" id="6.10.340.10">
    <property type="match status" value="1"/>
</dbReference>
<dbReference type="PROSITE" id="PS50109">
    <property type="entry name" value="HIS_KIN"/>
    <property type="match status" value="1"/>
</dbReference>
<dbReference type="FunFam" id="3.30.565.10:FF:000006">
    <property type="entry name" value="Sensor histidine kinase WalK"/>
    <property type="match status" value="1"/>
</dbReference>
<dbReference type="RefSeq" id="WP_016454980.1">
    <property type="nucleotide sequence ID" value="NZ_KE150269.1"/>
</dbReference>
<dbReference type="InterPro" id="IPR003660">
    <property type="entry name" value="HAMP_dom"/>
</dbReference>
<evidence type="ECO:0000256" key="4">
    <source>
        <dbReference type="ARBA" id="ARBA00022553"/>
    </source>
</evidence>
<keyword evidence="10 11" id="KW-0472">Membrane</keyword>
<evidence type="ECO:0000256" key="8">
    <source>
        <dbReference type="ARBA" id="ARBA00022989"/>
    </source>
</evidence>
<comment type="catalytic activity">
    <reaction evidence="1">
        <text>ATP + protein L-histidine = ADP + protein N-phospho-L-histidine.</text>
        <dbReference type="EC" id="2.7.13.3"/>
    </reaction>
</comment>
<dbReference type="GO" id="GO:0005886">
    <property type="term" value="C:plasma membrane"/>
    <property type="evidence" value="ECO:0007669"/>
    <property type="project" value="UniProtKB-SubCell"/>
</dbReference>
<evidence type="ECO:0000256" key="1">
    <source>
        <dbReference type="ARBA" id="ARBA00000085"/>
    </source>
</evidence>
<dbReference type="SMART" id="SM00304">
    <property type="entry name" value="HAMP"/>
    <property type="match status" value="1"/>
</dbReference>
<dbReference type="SUPFAM" id="SSF47384">
    <property type="entry name" value="Homodimeric domain of signal transducing histidine kinase"/>
    <property type="match status" value="1"/>
</dbReference>
<dbReference type="Gene3D" id="1.10.287.130">
    <property type="match status" value="1"/>
</dbReference>
<sequence>MIGNKIRGWVADLLAQCRSLPGRITQIIALSIAVGLLLVGATSFFTAKSSIYDQMDGELADAAIDASIYLQFDLDGMAGINSTALNTANLSMVLVRSDGTLRGNSGASVPVKTGAAELAIARTQMGISARTVLGVDGQKYRQVAVPMTTSNDKLAVVIARPLSQANTVIGDMSFNIFWVSALVLVGGIVVGYFASRSLMVPLNTMAKAVSRVTETDELVPIGIHSDDEIGMLSRNFDTMIHSLSSSRERQKRLIADAGHELRTPLTSMRTNIELLVADQKSGMLPPGAKDEILADVSAQLAEFTSLVGDLVQLSRDDAVNVSRKVLDFAEVVTDAVTRAKRRGPHITFDVKLEPLFIVGEQDTLGRAVTNLLDNAVKFSPREGHIFVRLHDETLTIEDEGPGIAEEDLDNIFDRFYRSDKARNTPGTGLGLSIVKHTIEAHGGSVWASNSNSTGGAKFTVVLPAADEEELAELGQ</sequence>
<keyword evidence="4" id="KW-0597">Phosphoprotein</keyword>
<comment type="caution">
    <text evidence="14">The sequence shown here is derived from an EMBL/GenBank/DDBJ whole genome shotgun (WGS) entry which is preliminary data.</text>
</comment>
<dbReference type="PROSITE" id="PS50885">
    <property type="entry name" value="HAMP"/>
    <property type="match status" value="1"/>
</dbReference>
<keyword evidence="15" id="KW-1185">Reference proteome</keyword>
<evidence type="ECO:0000313" key="14">
    <source>
        <dbReference type="EMBL" id="EPD34084.1"/>
    </source>
</evidence>
<dbReference type="CDD" id="cd06225">
    <property type="entry name" value="HAMP"/>
    <property type="match status" value="1"/>
</dbReference>
<dbReference type="CDD" id="cd00075">
    <property type="entry name" value="HATPase"/>
    <property type="match status" value="1"/>
</dbReference>
<evidence type="ECO:0000256" key="10">
    <source>
        <dbReference type="ARBA" id="ARBA00023136"/>
    </source>
</evidence>
<dbReference type="STRING" id="883161.HMPREF9306_00119"/>
<dbReference type="InterPro" id="IPR003594">
    <property type="entry name" value="HATPase_dom"/>
</dbReference>
<dbReference type="PATRIC" id="fig|883161.3.peg.123"/>
<evidence type="ECO:0000256" key="9">
    <source>
        <dbReference type="ARBA" id="ARBA00023012"/>
    </source>
</evidence>
<keyword evidence="9" id="KW-0902">Two-component regulatory system</keyword>
<evidence type="ECO:0000256" key="2">
    <source>
        <dbReference type="ARBA" id="ARBA00004236"/>
    </source>
</evidence>
<dbReference type="InterPro" id="IPR005467">
    <property type="entry name" value="His_kinase_dom"/>
</dbReference>
<keyword evidence="7" id="KW-0418">Kinase</keyword>
<feature type="domain" description="Histidine kinase" evidence="12">
    <location>
        <begin position="256"/>
        <end position="466"/>
    </location>
</feature>
<name>S2X252_9ACTN</name>
<gene>
    <name evidence="14" type="ORF">HMPREF9306_00119</name>
</gene>
<evidence type="ECO:0000256" key="6">
    <source>
        <dbReference type="ARBA" id="ARBA00022692"/>
    </source>
</evidence>
<proteinExistence type="predicted"/>
<dbReference type="Gene3D" id="3.30.565.10">
    <property type="entry name" value="Histidine kinase-like ATPase, C-terminal domain"/>
    <property type="match status" value="1"/>
</dbReference>
<dbReference type="SMART" id="SM00387">
    <property type="entry name" value="HATPase_c"/>
    <property type="match status" value="1"/>
</dbReference>
<comment type="subcellular location">
    <subcellularLocation>
        <location evidence="2">Cell membrane</location>
    </subcellularLocation>
</comment>
<evidence type="ECO:0000256" key="11">
    <source>
        <dbReference type="SAM" id="Phobius"/>
    </source>
</evidence>
<dbReference type="Pfam" id="PF00512">
    <property type="entry name" value="HisKA"/>
    <property type="match status" value="1"/>
</dbReference>
<dbReference type="EC" id="2.7.13.3" evidence="3"/>
<dbReference type="PANTHER" id="PTHR45436:SF5">
    <property type="entry name" value="SENSOR HISTIDINE KINASE TRCS"/>
    <property type="match status" value="1"/>
</dbReference>
<evidence type="ECO:0000256" key="5">
    <source>
        <dbReference type="ARBA" id="ARBA00022679"/>
    </source>
</evidence>
<keyword evidence="8 11" id="KW-1133">Transmembrane helix</keyword>
<dbReference type="InterPro" id="IPR004358">
    <property type="entry name" value="Sig_transdc_His_kin-like_C"/>
</dbReference>
<evidence type="ECO:0000256" key="7">
    <source>
        <dbReference type="ARBA" id="ARBA00022777"/>
    </source>
</evidence>
<dbReference type="InterPro" id="IPR036890">
    <property type="entry name" value="HATPase_C_sf"/>
</dbReference>
<evidence type="ECO:0000313" key="15">
    <source>
        <dbReference type="Proteomes" id="UP000014417"/>
    </source>
</evidence>
<dbReference type="PANTHER" id="PTHR45436">
    <property type="entry name" value="SENSOR HISTIDINE KINASE YKOH"/>
    <property type="match status" value="1"/>
</dbReference>
<dbReference type="InterPro" id="IPR036097">
    <property type="entry name" value="HisK_dim/P_sf"/>
</dbReference>
<accession>S2X252</accession>
<dbReference type="CDD" id="cd00082">
    <property type="entry name" value="HisKA"/>
    <property type="match status" value="1"/>
</dbReference>
<dbReference type="PRINTS" id="PR00344">
    <property type="entry name" value="BCTRLSENSOR"/>
</dbReference>
<feature type="transmembrane region" description="Helical" evidence="11">
    <location>
        <begin position="27"/>
        <end position="47"/>
    </location>
</feature>
<evidence type="ECO:0000259" key="12">
    <source>
        <dbReference type="PROSITE" id="PS50109"/>
    </source>
</evidence>
<dbReference type="SUPFAM" id="SSF158472">
    <property type="entry name" value="HAMP domain-like"/>
    <property type="match status" value="1"/>
</dbReference>
<keyword evidence="6 11" id="KW-0812">Transmembrane</keyword>